<dbReference type="SMART" id="SM00220">
    <property type="entry name" value="S_TKc"/>
    <property type="match status" value="1"/>
</dbReference>
<evidence type="ECO:0000313" key="2">
    <source>
        <dbReference type="EMBL" id="CAE6041755.1"/>
    </source>
</evidence>
<dbReference type="Proteomes" id="UP000682877">
    <property type="component" value="Chromosome 4"/>
</dbReference>
<protein>
    <recommendedName>
        <fullName evidence="1">Protein kinase domain-containing protein</fullName>
    </recommendedName>
</protein>
<dbReference type="InterPro" id="IPR052751">
    <property type="entry name" value="Plant_MAPKKK"/>
</dbReference>
<sequence>MRGKKIIITDEDVKLLVTIIGTIGVTNGRPYQYKVEAWTNENEKYETKVVPTEGDPEFDEELQIFQDKNFPAESLYVDVFKTNSTGTYFVGRGVTLLPTVKGVDFYREVELSGPEETGFLQLSLNLMEFECTGGASKANGSFDDVLTCGICFVLAYIGIDFGRVRSCDGMTFLLTKRNENLETSVMKRKVIGDLTESSLEIVSFLDKVTYGSVSTKNDSNLEKSYMKKTSTLKHSENLERELKTMLHFHTNPFIVQASCPHLHFKFNTKSATLCYIYMEYASLGNLDKMISDSGGRLPEDTVRRATRMILQGLKALHSEGYVHCDLKPSNVFVFPSNTPGEPWDLKLTGFGLSKEPTMDSSLLFPGTPEYMSPEAIAPNTFFGPDRLIGPARDVWSLGRTVLKMLGANPQKMGGSIVWRIEYPMIPISVVAAHFWMQCCTSRPTDRPTVDELLDHPFVAEKLTSFVKERLYSIYEEVNPKRQSLDW</sequence>
<dbReference type="PROSITE" id="PS50011">
    <property type="entry name" value="PROTEIN_KINASE_DOM"/>
    <property type="match status" value="1"/>
</dbReference>
<accession>A0A8S2ACU1</accession>
<name>A0A8S2ACU1_ARAAE</name>
<gene>
    <name evidence="2" type="ORF">AARE701A_LOCUS11060</name>
</gene>
<dbReference type="GO" id="GO:0007165">
    <property type="term" value="P:signal transduction"/>
    <property type="evidence" value="ECO:0007669"/>
    <property type="project" value="TreeGrafter"/>
</dbReference>
<feature type="domain" description="Protein kinase" evidence="1">
    <location>
        <begin position="199"/>
        <end position="458"/>
    </location>
</feature>
<reference evidence="2" key="1">
    <citation type="submission" date="2021-01" db="EMBL/GenBank/DDBJ databases">
        <authorList>
            <person name="Bezrukov I."/>
        </authorList>
    </citation>
    <scope>NUCLEOTIDE SEQUENCE</scope>
</reference>
<dbReference type="InterPro" id="IPR008271">
    <property type="entry name" value="Ser/Thr_kinase_AS"/>
</dbReference>
<dbReference type="Pfam" id="PF00069">
    <property type="entry name" value="Pkinase"/>
    <property type="match status" value="1"/>
</dbReference>
<dbReference type="SUPFAM" id="SSF56112">
    <property type="entry name" value="Protein kinase-like (PK-like)"/>
    <property type="match status" value="1"/>
</dbReference>
<dbReference type="AlphaFoldDB" id="A0A8S2ACU1"/>
<evidence type="ECO:0000313" key="3">
    <source>
        <dbReference type="Proteomes" id="UP000682877"/>
    </source>
</evidence>
<dbReference type="PANTHER" id="PTHR48011">
    <property type="entry name" value="CCR4-NOT TRANSCRIPTIONAL COMPLEX SUBUNIT CAF120-RELATED"/>
    <property type="match status" value="1"/>
</dbReference>
<keyword evidence="3" id="KW-1185">Reference proteome</keyword>
<dbReference type="InterPro" id="IPR011009">
    <property type="entry name" value="Kinase-like_dom_sf"/>
</dbReference>
<organism evidence="2 3">
    <name type="scientific">Arabidopsis arenosa</name>
    <name type="common">Sand rock-cress</name>
    <name type="synonym">Cardaminopsis arenosa</name>
    <dbReference type="NCBI Taxonomy" id="38785"/>
    <lineage>
        <taxon>Eukaryota</taxon>
        <taxon>Viridiplantae</taxon>
        <taxon>Streptophyta</taxon>
        <taxon>Embryophyta</taxon>
        <taxon>Tracheophyta</taxon>
        <taxon>Spermatophyta</taxon>
        <taxon>Magnoliopsida</taxon>
        <taxon>eudicotyledons</taxon>
        <taxon>Gunneridae</taxon>
        <taxon>Pentapetalae</taxon>
        <taxon>rosids</taxon>
        <taxon>malvids</taxon>
        <taxon>Brassicales</taxon>
        <taxon>Brassicaceae</taxon>
        <taxon>Camelineae</taxon>
        <taxon>Arabidopsis</taxon>
    </lineage>
</organism>
<evidence type="ECO:0000259" key="1">
    <source>
        <dbReference type="PROSITE" id="PS50011"/>
    </source>
</evidence>
<dbReference type="GO" id="GO:0004672">
    <property type="term" value="F:protein kinase activity"/>
    <property type="evidence" value="ECO:0007669"/>
    <property type="project" value="InterPro"/>
</dbReference>
<dbReference type="PROSITE" id="PS00108">
    <property type="entry name" value="PROTEIN_KINASE_ST"/>
    <property type="match status" value="1"/>
</dbReference>
<dbReference type="Gene3D" id="1.10.510.10">
    <property type="entry name" value="Transferase(Phosphotransferase) domain 1"/>
    <property type="match status" value="1"/>
</dbReference>
<dbReference type="PANTHER" id="PTHR48011:SF52">
    <property type="entry name" value="PROTEIN KINASE FAMILY PROTEIN-RELATED"/>
    <property type="match status" value="1"/>
</dbReference>
<dbReference type="GO" id="GO:0005524">
    <property type="term" value="F:ATP binding"/>
    <property type="evidence" value="ECO:0007669"/>
    <property type="project" value="InterPro"/>
</dbReference>
<dbReference type="InterPro" id="IPR000719">
    <property type="entry name" value="Prot_kinase_dom"/>
</dbReference>
<dbReference type="EMBL" id="LR999454">
    <property type="protein sequence ID" value="CAE6041755.1"/>
    <property type="molecule type" value="Genomic_DNA"/>
</dbReference>
<proteinExistence type="predicted"/>